<sequence>MSSNRIVPDVEKAQQSKLSSLFQFDLKQRQVNTIVGITFWSQFATYTILTVFIVYLTMPLIKDGLGMTQAQAYAFMGASGAVGYLMPMLGGYMADKVLGIRRSILIGSILMATTYLLVMLGGQMVHTFGHIAFLLPYALLPAAGSLLTGTASALVSKVFSDDQKRAKGGMTSYYMAINIGALIATVIAPSLLHSKYGPLSIFAVVFVGKALAALNFAYRYRMFDSVVDDIDKQPLTLKKWGMLGAYILILSGLTLMVYLNPAVSSYVIGVGCTLGLSIFLYRTLQLHGDALTKQLVAVILIFVAIIFFVMYNQMNTTMVLFAKNNSDLTMFGFHVNATNYQMVNPLSILVLGTLLPRFYRRFHKFTIPYQFAVGIILAGLSMLVMWFACSQNHDHLVNGNYLVLSYFLATIAELFVSALGLSMIGLYCEKSMISFAMGAFYLSSSLSNVITGKLAQVVAIPKSDVDPLLSMPMYQSYYGNIGATAIVIGLFLVVGAWVLHGQMTKRGVDLV</sequence>
<evidence type="ECO:0000256" key="3">
    <source>
        <dbReference type="ARBA" id="ARBA00022475"/>
    </source>
</evidence>
<evidence type="ECO:0000256" key="1">
    <source>
        <dbReference type="ARBA" id="ARBA00004651"/>
    </source>
</evidence>
<dbReference type="PROSITE" id="PS50850">
    <property type="entry name" value="MFS"/>
    <property type="match status" value="1"/>
</dbReference>
<feature type="transmembrane region" description="Helical" evidence="8">
    <location>
        <begin position="70"/>
        <end position="92"/>
    </location>
</feature>
<reference evidence="10 11" key="1">
    <citation type="submission" date="2020-02" db="EMBL/GenBank/DDBJ databases">
        <title>Shewanella WXL01 sp. nov., a marine bacterium isolated from green algae in Luhuitou Fringing Reef (Northern South China Sea).</title>
        <authorList>
            <person name="Wang X."/>
        </authorList>
    </citation>
    <scope>NUCLEOTIDE SEQUENCE [LARGE SCALE GENOMIC DNA]</scope>
    <source>
        <strain evidence="10 11">MCCC 1A01895</strain>
    </source>
</reference>
<dbReference type="Pfam" id="PF00854">
    <property type="entry name" value="PTR2"/>
    <property type="match status" value="1"/>
</dbReference>
<proteinExistence type="predicted"/>
<keyword evidence="5" id="KW-0653">Protein transport</keyword>
<dbReference type="SUPFAM" id="SSF103473">
    <property type="entry name" value="MFS general substrate transporter"/>
    <property type="match status" value="1"/>
</dbReference>
<feature type="transmembrane region" description="Helical" evidence="8">
    <location>
        <begin position="342"/>
        <end position="359"/>
    </location>
</feature>
<keyword evidence="11" id="KW-1185">Reference proteome</keyword>
<evidence type="ECO:0000313" key="11">
    <source>
        <dbReference type="Proteomes" id="UP000811844"/>
    </source>
</evidence>
<feature type="transmembrane region" description="Helical" evidence="8">
    <location>
        <begin position="198"/>
        <end position="218"/>
    </location>
</feature>
<evidence type="ECO:0000256" key="7">
    <source>
        <dbReference type="ARBA" id="ARBA00023136"/>
    </source>
</evidence>
<evidence type="ECO:0000256" key="8">
    <source>
        <dbReference type="SAM" id="Phobius"/>
    </source>
</evidence>
<accession>A0ABS5HYR3</accession>
<comment type="caution">
    <text evidence="10">The sequence shown here is derived from an EMBL/GenBank/DDBJ whole genome shotgun (WGS) entry which is preliminary data.</text>
</comment>
<dbReference type="InterPro" id="IPR020846">
    <property type="entry name" value="MFS_dom"/>
</dbReference>
<dbReference type="Proteomes" id="UP000811844">
    <property type="component" value="Unassembled WGS sequence"/>
</dbReference>
<feature type="domain" description="Major facilitator superfamily (MFS) profile" evidence="9">
    <location>
        <begin position="1"/>
        <end position="221"/>
    </location>
</feature>
<dbReference type="CDD" id="cd17346">
    <property type="entry name" value="MFS_DtpA_like"/>
    <property type="match status" value="1"/>
</dbReference>
<dbReference type="RefSeq" id="WP_153660511.1">
    <property type="nucleotide sequence ID" value="NZ_JAAIKR010000001.1"/>
</dbReference>
<organism evidence="10 11">
    <name type="scientific">Shewanella intestini</name>
    <dbReference type="NCBI Taxonomy" id="2017544"/>
    <lineage>
        <taxon>Bacteria</taxon>
        <taxon>Pseudomonadati</taxon>
        <taxon>Pseudomonadota</taxon>
        <taxon>Gammaproteobacteria</taxon>
        <taxon>Alteromonadales</taxon>
        <taxon>Shewanellaceae</taxon>
        <taxon>Shewanella</taxon>
    </lineage>
</organism>
<name>A0ABS5HYR3_9GAMM</name>
<keyword evidence="4 8" id="KW-0812">Transmembrane</keyword>
<keyword evidence="5" id="KW-0571">Peptide transport</keyword>
<feature type="transmembrane region" description="Helical" evidence="8">
    <location>
        <begin position="439"/>
        <end position="460"/>
    </location>
</feature>
<keyword evidence="3" id="KW-1003">Cell membrane</keyword>
<keyword evidence="7 8" id="KW-0472">Membrane</keyword>
<evidence type="ECO:0000256" key="5">
    <source>
        <dbReference type="ARBA" id="ARBA00022856"/>
    </source>
</evidence>
<feature type="transmembrane region" description="Helical" evidence="8">
    <location>
        <begin position="171"/>
        <end position="192"/>
    </location>
</feature>
<dbReference type="InterPro" id="IPR005279">
    <property type="entry name" value="Dipep/tripep_permease"/>
</dbReference>
<feature type="transmembrane region" description="Helical" evidence="8">
    <location>
        <begin position="401"/>
        <end position="427"/>
    </location>
</feature>
<feature type="transmembrane region" description="Helical" evidence="8">
    <location>
        <begin position="480"/>
        <end position="499"/>
    </location>
</feature>
<dbReference type="InterPro" id="IPR000109">
    <property type="entry name" value="POT_fam"/>
</dbReference>
<feature type="transmembrane region" description="Helical" evidence="8">
    <location>
        <begin position="296"/>
        <end position="322"/>
    </location>
</feature>
<dbReference type="PANTHER" id="PTHR23517:SF15">
    <property type="entry name" value="PROTON-DEPENDENT OLIGOPEPTIDE FAMILY TRANSPORT PROTEIN"/>
    <property type="match status" value="1"/>
</dbReference>
<dbReference type="InterPro" id="IPR050171">
    <property type="entry name" value="MFS_Transporters"/>
</dbReference>
<feature type="transmembrane region" description="Helical" evidence="8">
    <location>
        <begin position="265"/>
        <end position="284"/>
    </location>
</feature>
<dbReference type="InterPro" id="IPR036259">
    <property type="entry name" value="MFS_trans_sf"/>
</dbReference>
<evidence type="ECO:0000313" key="10">
    <source>
        <dbReference type="EMBL" id="MBR9726928.1"/>
    </source>
</evidence>
<evidence type="ECO:0000256" key="2">
    <source>
        <dbReference type="ARBA" id="ARBA00022448"/>
    </source>
</evidence>
<feature type="transmembrane region" description="Helical" evidence="8">
    <location>
        <begin position="371"/>
        <end position="389"/>
    </location>
</feature>
<evidence type="ECO:0000256" key="4">
    <source>
        <dbReference type="ARBA" id="ARBA00022692"/>
    </source>
</evidence>
<dbReference type="Gene3D" id="1.20.1250.20">
    <property type="entry name" value="MFS general substrate transporter like domains"/>
    <property type="match status" value="1"/>
</dbReference>
<evidence type="ECO:0000259" key="9">
    <source>
        <dbReference type="PROSITE" id="PS50850"/>
    </source>
</evidence>
<keyword evidence="6 8" id="KW-1133">Transmembrane helix</keyword>
<dbReference type="PANTHER" id="PTHR23517">
    <property type="entry name" value="RESISTANCE PROTEIN MDTM, PUTATIVE-RELATED-RELATED"/>
    <property type="match status" value="1"/>
</dbReference>
<feature type="transmembrane region" description="Helical" evidence="8">
    <location>
        <begin position="34"/>
        <end position="58"/>
    </location>
</feature>
<dbReference type="NCBIfam" id="TIGR00924">
    <property type="entry name" value="yjdL_sub1_fam"/>
    <property type="match status" value="1"/>
</dbReference>
<gene>
    <name evidence="10" type="ORF">G3R48_02830</name>
</gene>
<feature type="transmembrane region" description="Helical" evidence="8">
    <location>
        <begin position="104"/>
        <end position="125"/>
    </location>
</feature>
<feature type="transmembrane region" description="Helical" evidence="8">
    <location>
        <begin position="239"/>
        <end position="259"/>
    </location>
</feature>
<dbReference type="EMBL" id="JAAIKR010000001">
    <property type="protein sequence ID" value="MBR9726928.1"/>
    <property type="molecule type" value="Genomic_DNA"/>
</dbReference>
<protein>
    <submittedName>
        <fullName evidence="10">Peptide MFS transporter</fullName>
    </submittedName>
</protein>
<evidence type="ECO:0000256" key="6">
    <source>
        <dbReference type="ARBA" id="ARBA00022989"/>
    </source>
</evidence>
<feature type="transmembrane region" description="Helical" evidence="8">
    <location>
        <begin position="137"/>
        <end position="159"/>
    </location>
</feature>
<comment type="subcellular location">
    <subcellularLocation>
        <location evidence="1">Cell membrane</location>
        <topology evidence="1">Multi-pass membrane protein</topology>
    </subcellularLocation>
</comment>
<keyword evidence="2" id="KW-0813">Transport</keyword>